<dbReference type="VEuPathDB" id="VectorBase:ACON2_037776"/>
<organism evidence="2">
    <name type="scientific">Anopheles coluzzii</name>
    <name type="common">African malaria mosquito</name>
    <dbReference type="NCBI Taxonomy" id="1518534"/>
    <lineage>
        <taxon>Eukaryota</taxon>
        <taxon>Metazoa</taxon>
        <taxon>Ecdysozoa</taxon>
        <taxon>Arthropoda</taxon>
        <taxon>Hexapoda</taxon>
        <taxon>Insecta</taxon>
        <taxon>Pterygota</taxon>
        <taxon>Neoptera</taxon>
        <taxon>Endopterygota</taxon>
        <taxon>Diptera</taxon>
        <taxon>Nematocera</taxon>
        <taxon>Culicoidea</taxon>
        <taxon>Culicidae</taxon>
        <taxon>Anophelinae</taxon>
        <taxon>Anopheles</taxon>
    </lineage>
</organism>
<reference evidence="2" key="1">
    <citation type="submission" date="2022-08" db="UniProtKB">
        <authorList>
            <consortium name="EnsemblMetazoa"/>
        </authorList>
    </citation>
    <scope>IDENTIFICATION</scope>
</reference>
<evidence type="ECO:0000256" key="1">
    <source>
        <dbReference type="SAM" id="Phobius"/>
    </source>
</evidence>
<accession>A0A8W7P602</accession>
<keyword evidence="1" id="KW-1133">Transmembrane helix</keyword>
<name>A0A8W7P602_ANOCL</name>
<protein>
    <submittedName>
        <fullName evidence="2">Uncharacterized protein</fullName>
    </submittedName>
</protein>
<keyword evidence="1" id="KW-0472">Membrane</keyword>
<evidence type="ECO:0000313" key="2">
    <source>
        <dbReference type="EnsemblMetazoa" id="ACOM025548-PA.1"/>
    </source>
</evidence>
<proteinExistence type="predicted"/>
<feature type="transmembrane region" description="Helical" evidence="1">
    <location>
        <begin position="219"/>
        <end position="242"/>
    </location>
</feature>
<keyword evidence="1" id="KW-0812">Transmembrane</keyword>
<feature type="transmembrane region" description="Helical" evidence="1">
    <location>
        <begin position="21"/>
        <end position="44"/>
    </location>
</feature>
<dbReference type="VEuPathDB" id="VectorBase:ACON2_037351"/>
<sequence>LTHKMGWPVFLNFRKNIRTHAAFVCVILILYAIFSILTGVAWWLELKMQTGSDKIDYEVKADAYSPKSKRSIDAGWSFNAVGDGGSGITRLRRSIRKLFSSQSKKKRVNTMFSAFNHEINQHNNQEINQDNTQYINQRISQDTIQKVIQEINQEINLEIMFIKVGFLVMSIVSSFITIMYWIAYLKRQQLFLVIFIGLMTFAFVALSIGMFVMIQQLKFIWACAMLFGFVVNGYVLMVALQLHSNFKFTRRRQGYGTEVCVLPLK</sequence>
<feature type="transmembrane region" description="Helical" evidence="1">
    <location>
        <begin position="190"/>
        <end position="213"/>
    </location>
</feature>
<dbReference type="AlphaFoldDB" id="A0A8W7P602"/>
<dbReference type="Proteomes" id="UP000075882">
    <property type="component" value="Unassembled WGS sequence"/>
</dbReference>
<dbReference type="EnsemblMetazoa" id="ACOM025548-RA">
    <property type="protein sequence ID" value="ACOM025548-PA.1"/>
    <property type="gene ID" value="ACOM025548"/>
</dbReference>
<feature type="transmembrane region" description="Helical" evidence="1">
    <location>
        <begin position="160"/>
        <end position="183"/>
    </location>
</feature>